<dbReference type="PROSITE" id="PS00571">
    <property type="entry name" value="AMIDASES"/>
    <property type="match status" value="1"/>
</dbReference>
<dbReference type="KEGG" id="vap:Vapar_5415"/>
<accession>C5CZN2</accession>
<evidence type="ECO:0000313" key="2">
    <source>
        <dbReference type="EMBL" id="ACS22011.1"/>
    </source>
</evidence>
<sequence>MNADCPPSPVAPSASSLRHALDALAARRITAVALIEQALEAAQASKRDLRAFAAIDRDGALAAAAESDRRYAQGRQRPLEGLAIGVKDLIDTQGIETSYGSAAYLGHLPDADADVVRALIERGAIPVGKTATHEFAWGVTTASATFGDTLNPLDRTRIPGGSSGGAAAAIACGAVAAGLGTDTGGSVRIPAALCGVVGFKPSFGALPTRGIFALAPTLDHPGFLGATVDDVALLAGAFHIEMPQHAASPSARLGVVREIAPVPPSAEVASAFDTAVAKLGEFLACTTVDAPGLFDGVFEAFAHIVLTEGGVEHFRRNATDRIATHYGRETIERLERAKSITLGDYARAQQARRDFTARLHRAMSQLDYLVLPTCPCTAPQVNQASIDIGHWSGTVREALMTYTAPFNVAGFPAISIPLAARDGRLPAGLQIVAKPGRDGALLQIAQQIEGLMHTGTSTHPPTTRSTP</sequence>
<proteinExistence type="predicted"/>
<dbReference type="Gene3D" id="3.90.1300.10">
    <property type="entry name" value="Amidase signature (AS) domain"/>
    <property type="match status" value="1"/>
</dbReference>
<dbReference type="InterPro" id="IPR023631">
    <property type="entry name" value="Amidase_dom"/>
</dbReference>
<dbReference type="eggNOG" id="COG0154">
    <property type="taxonomic scope" value="Bacteria"/>
</dbReference>
<dbReference type="EMBL" id="CP001636">
    <property type="protein sequence ID" value="ACS22011.1"/>
    <property type="molecule type" value="Genomic_DNA"/>
</dbReference>
<name>C5CZN2_VARPS</name>
<evidence type="ECO:0000259" key="1">
    <source>
        <dbReference type="Pfam" id="PF01425"/>
    </source>
</evidence>
<dbReference type="InterPro" id="IPR036928">
    <property type="entry name" value="AS_sf"/>
</dbReference>
<protein>
    <submittedName>
        <fullName evidence="2">Amidase</fullName>
    </submittedName>
</protein>
<dbReference type="PANTHER" id="PTHR11895:SF67">
    <property type="entry name" value="AMIDASE DOMAIN-CONTAINING PROTEIN"/>
    <property type="match status" value="1"/>
</dbReference>
<reference evidence="2" key="1">
    <citation type="submission" date="2009-06" db="EMBL/GenBank/DDBJ databases">
        <title>Complete sequence of chromosome 2 of Variovorax paradoxus S110.</title>
        <authorList>
            <consortium name="US DOE Joint Genome Institute"/>
            <person name="Lucas S."/>
            <person name="Copeland A."/>
            <person name="Lapidus A."/>
            <person name="Glavina del Rio T."/>
            <person name="Tice H."/>
            <person name="Bruce D."/>
            <person name="Goodwin L."/>
            <person name="Pitluck S."/>
            <person name="Chertkov O."/>
            <person name="Brettin T."/>
            <person name="Detter J.C."/>
            <person name="Han C."/>
            <person name="Larimer F."/>
            <person name="Land M."/>
            <person name="Hauser L."/>
            <person name="Kyrpides N."/>
            <person name="Ovchinnikova G."/>
            <person name="Orwin P."/>
            <person name="Leadbetter J.R."/>
            <person name="Spain J.C."/>
            <person name="Han J.I."/>
        </authorList>
    </citation>
    <scope>NUCLEOTIDE SEQUENCE</scope>
    <source>
        <strain evidence="2">S110</strain>
    </source>
</reference>
<dbReference type="OrthoDB" id="8641877at2"/>
<dbReference type="InterPro" id="IPR020556">
    <property type="entry name" value="Amidase_CS"/>
</dbReference>
<organism evidence="2">
    <name type="scientific">Variovorax paradoxus (strain S110)</name>
    <dbReference type="NCBI Taxonomy" id="543728"/>
    <lineage>
        <taxon>Bacteria</taxon>
        <taxon>Pseudomonadati</taxon>
        <taxon>Pseudomonadota</taxon>
        <taxon>Betaproteobacteria</taxon>
        <taxon>Burkholderiales</taxon>
        <taxon>Comamonadaceae</taxon>
        <taxon>Variovorax</taxon>
    </lineage>
</organism>
<feature type="domain" description="Amidase" evidence="1">
    <location>
        <begin position="34"/>
        <end position="442"/>
    </location>
</feature>
<dbReference type="GO" id="GO:0003824">
    <property type="term" value="F:catalytic activity"/>
    <property type="evidence" value="ECO:0007669"/>
    <property type="project" value="InterPro"/>
</dbReference>
<dbReference type="InterPro" id="IPR000120">
    <property type="entry name" value="Amidase"/>
</dbReference>
<dbReference type="HOGENOM" id="CLU_009600_0_3_4"/>
<dbReference type="SUPFAM" id="SSF75304">
    <property type="entry name" value="Amidase signature (AS) enzymes"/>
    <property type="match status" value="1"/>
</dbReference>
<dbReference type="STRING" id="543728.Vapar_5415"/>
<dbReference type="AlphaFoldDB" id="C5CZN2"/>
<dbReference type="PANTHER" id="PTHR11895">
    <property type="entry name" value="TRANSAMIDASE"/>
    <property type="match status" value="1"/>
</dbReference>
<dbReference type="Pfam" id="PF01425">
    <property type="entry name" value="Amidase"/>
    <property type="match status" value="1"/>
</dbReference>
<gene>
    <name evidence="2" type="ordered locus">Vapar_5415</name>
</gene>